<protein>
    <submittedName>
        <fullName evidence="1">Uncharacterized protein</fullName>
    </submittedName>
</protein>
<name>A0A3F3PVP8_9EURO</name>
<dbReference type="AlphaFoldDB" id="A0A3F3PVP8"/>
<evidence type="ECO:0000313" key="2">
    <source>
        <dbReference type="Proteomes" id="UP000253729"/>
    </source>
</evidence>
<dbReference type="EMBL" id="KZ852057">
    <property type="protein sequence ID" value="RDH31001.1"/>
    <property type="molecule type" value="Genomic_DNA"/>
</dbReference>
<organism evidence="1 2">
    <name type="scientific">Aspergillus welwitschiae</name>
    <dbReference type="NCBI Taxonomy" id="1341132"/>
    <lineage>
        <taxon>Eukaryota</taxon>
        <taxon>Fungi</taxon>
        <taxon>Dikarya</taxon>
        <taxon>Ascomycota</taxon>
        <taxon>Pezizomycotina</taxon>
        <taxon>Eurotiomycetes</taxon>
        <taxon>Eurotiomycetidae</taxon>
        <taxon>Eurotiales</taxon>
        <taxon>Aspergillaceae</taxon>
        <taxon>Aspergillus</taxon>
        <taxon>Aspergillus subgen. Circumdati</taxon>
    </lineage>
</organism>
<accession>A0A3F3PVP8</accession>
<sequence>MASKAHRSLEGRLQENWSDHNVRLCPPSCSNHIMSAFEQPFKLRASESGGVELRLGPEFLCHPCFRRRV</sequence>
<keyword evidence="2" id="KW-1185">Reference proteome</keyword>
<evidence type="ECO:0000313" key="1">
    <source>
        <dbReference type="EMBL" id="RDH31001.1"/>
    </source>
</evidence>
<reference evidence="1 2" key="1">
    <citation type="submission" date="2018-07" db="EMBL/GenBank/DDBJ databases">
        <title>The genomes of Aspergillus section Nigri reveals drivers in fungal speciation.</title>
        <authorList>
            <consortium name="DOE Joint Genome Institute"/>
            <person name="Vesth T.C."/>
            <person name="Nybo J."/>
            <person name="Theobald S."/>
            <person name="Brandl J."/>
            <person name="Frisvad J.C."/>
            <person name="Nielsen K.F."/>
            <person name="Lyhne E.K."/>
            <person name="Kogle M.E."/>
            <person name="Kuo A."/>
            <person name="Riley R."/>
            <person name="Clum A."/>
            <person name="Nolan M."/>
            <person name="Lipzen A."/>
            <person name="Salamov A."/>
            <person name="Henrissat B."/>
            <person name="Wiebenga A."/>
            <person name="De vries R.P."/>
            <person name="Grigoriev I.V."/>
            <person name="Mortensen U.H."/>
            <person name="Andersen M.R."/>
            <person name="Baker S.E."/>
        </authorList>
    </citation>
    <scope>NUCLEOTIDE SEQUENCE [LARGE SCALE GENOMIC DNA]</scope>
    <source>
        <strain evidence="1 2">CBS 139.54b</strain>
    </source>
</reference>
<dbReference type="Proteomes" id="UP000253729">
    <property type="component" value="Unassembled WGS sequence"/>
</dbReference>
<dbReference type="GeneID" id="38135450"/>
<gene>
    <name evidence="1" type="ORF">BDQ94DRAFT_147881</name>
</gene>
<dbReference type="RefSeq" id="XP_026624023.1">
    <property type="nucleotide sequence ID" value="XM_026767094.1"/>
</dbReference>
<proteinExistence type="predicted"/>